<proteinExistence type="predicted"/>
<dbReference type="InterPro" id="IPR038287">
    <property type="entry name" value="Cse2_sf"/>
</dbReference>
<sequence length="224" mass="25316">MEKHVDHAALAREAGRLANSKIASIQCRYTGQNNAASARARAELAQLRKINGSNNDSWFATGGLVLEGWSRERMEQFGASESDEGRVFCALKSTLGLYALHQQSKSIGCAVLRSKDESDEDYRARAARASFGRACRLIEPKLDEAACVRRRLMAIERANDFDAVLYNVRSLIRLMKSSKTDQLIRLDYWTLAKDLYLLQLPGGWQENVLSRWSQDYFAFVETLE</sequence>
<dbReference type="Pfam" id="PF09485">
    <property type="entry name" value="CRISPR_Cse2"/>
    <property type="match status" value="1"/>
</dbReference>
<name>A0A7X9UCE8_9ACTN</name>
<organism evidence="1 2">
    <name type="scientific">Collinsella acetigenes</name>
    <dbReference type="NCBI Taxonomy" id="2713419"/>
    <lineage>
        <taxon>Bacteria</taxon>
        <taxon>Bacillati</taxon>
        <taxon>Actinomycetota</taxon>
        <taxon>Coriobacteriia</taxon>
        <taxon>Coriobacteriales</taxon>
        <taxon>Coriobacteriaceae</taxon>
        <taxon>Collinsella</taxon>
    </lineage>
</organism>
<protein>
    <recommendedName>
        <fullName evidence="3">Type I-E CRISPR-associated protein Cse2/CasB</fullName>
    </recommendedName>
</protein>
<dbReference type="NCBIfam" id="TIGR02548">
    <property type="entry name" value="casB_cse2"/>
    <property type="match status" value="1"/>
</dbReference>
<evidence type="ECO:0000313" key="1">
    <source>
        <dbReference type="EMBL" id="NMF55931.1"/>
    </source>
</evidence>
<gene>
    <name evidence="1" type="ORF">HF320_06280</name>
</gene>
<evidence type="ECO:0000313" key="2">
    <source>
        <dbReference type="Proteomes" id="UP000546970"/>
    </source>
</evidence>
<accession>A0A7X9UCE8</accession>
<dbReference type="EMBL" id="JABBCP010000004">
    <property type="protein sequence ID" value="NMF55931.1"/>
    <property type="molecule type" value="Genomic_DNA"/>
</dbReference>
<dbReference type="Proteomes" id="UP000546970">
    <property type="component" value="Unassembled WGS sequence"/>
</dbReference>
<keyword evidence="2" id="KW-1185">Reference proteome</keyword>
<dbReference type="AlphaFoldDB" id="A0A7X9UCE8"/>
<evidence type="ECO:0008006" key="3">
    <source>
        <dbReference type="Google" id="ProtNLM"/>
    </source>
</evidence>
<comment type="caution">
    <text evidence="1">The sequence shown here is derived from an EMBL/GenBank/DDBJ whole genome shotgun (WGS) entry which is preliminary data.</text>
</comment>
<dbReference type="RefSeq" id="WP_169277567.1">
    <property type="nucleotide sequence ID" value="NZ_JABBCP010000004.1"/>
</dbReference>
<dbReference type="Gene3D" id="1.10.520.40">
    <property type="entry name" value="CRISPR-associated protein Cse2"/>
    <property type="match status" value="1"/>
</dbReference>
<dbReference type="InterPro" id="IPR013382">
    <property type="entry name" value="CRISPR-assoc_prot_Cse2"/>
</dbReference>
<reference evidence="1 2" key="1">
    <citation type="submission" date="2020-04" db="EMBL/GenBank/DDBJ databases">
        <title>Collinsella sp. KGMB02528 nov., an anaerobic actinobacterium isolated from human feces.</title>
        <authorList>
            <person name="Han K.-I."/>
            <person name="Eom M.K."/>
            <person name="Kim J.-S."/>
            <person name="Lee K.C."/>
            <person name="Suh M.K."/>
            <person name="Park S.-H."/>
            <person name="Lee J.H."/>
            <person name="Kang S.W."/>
            <person name="Park J.-E."/>
            <person name="Oh B.S."/>
            <person name="Yu S.Y."/>
            <person name="Choi S.-H."/>
            <person name="Lee D.H."/>
            <person name="Yoon H."/>
            <person name="Kim B.-Y."/>
            <person name="Lee J.H."/>
            <person name="Lee J.-S."/>
        </authorList>
    </citation>
    <scope>NUCLEOTIDE SEQUENCE [LARGE SCALE GENOMIC DNA]</scope>
    <source>
        <strain evidence="1 2">KGMB02528</strain>
    </source>
</reference>